<evidence type="ECO:0000256" key="2">
    <source>
        <dbReference type="SAM" id="Phobius"/>
    </source>
</evidence>
<feature type="compositionally biased region" description="Pro residues" evidence="1">
    <location>
        <begin position="35"/>
        <end position="54"/>
    </location>
</feature>
<protein>
    <submittedName>
        <fullName evidence="3">Uncharacterized protein</fullName>
    </submittedName>
</protein>
<keyword evidence="4" id="KW-1185">Reference proteome</keyword>
<proteinExistence type="predicted"/>
<dbReference type="Proteomes" id="UP000502508">
    <property type="component" value="Chromosome"/>
</dbReference>
<feature type="transmembrane region" description="Helical" evidence="2">
    <location>
        <begin position="241"/>
        <end position="264"/>
    </location>
</feature>
<name>A0A6F8XMG8_9ACTN</name>
<feature type="transmembrane region" description="Helical" evidence="2">
    <location>
        <begin position="203"/>
        <end position="225"/>
    </location>
</feature>
<accession>A0A6F8XMG8</accession>
<dbReference type="KEGG" id="pfla:Pflav_014150"/>
<keyword evidence="2" id="KW-0472">Membrane</keyword>
<organism evidence="3 4">
    <name type="scientific">Phytohabitans flavus</name>
    <dbReference type="NCBI Taxonomy" id="1076124"/>
    <lineage>
        <taxon>Bacteria</taxon>
        <taxon>Bacillati</taxon>
        <taxon>Actinomycetota</taxon>
        <taxon>Actinomycetes</taxon>
        <taxon>Micromonosporales</taxon>
        <taxon>Micromonosporaceae</taxon>
    </lineage>
</organism>
<feature type="compositionally biased region" description="Polar residues" evidence="1">
    <location>
        <begin position="15"/>
        <end position="32"/>
    </location>
</feature>
<evidence type="ECO:0000256" key="1">
    <source>
        <dbReference type="SAM" id="MobiDB-lite"/>
    </source>
</evidence>
<keyword evidence="2" id="KW-0812">Transmembrane</keyword>
<reference evidence="3 4" key="2">
    <citation type="submission" date="2020-03" db="EMBL/GenBank/DDBJ databases">
        <authorList>
            <person name="Ichikawa N."/>
            <person name="Kimura A."/>
            <person name="Kitahashi Y."/>
            <person name="Uohara A."/>
        </authorList>
    </citation>
    <scope>NUCLEOTIDE SEQUENCE [LARGE SCALE GENOMIC DNA]</scope>
    <source>
        <strain evidence="3 4">NBRC 107702</strain>
    </source>
</reference>
<feature type="region of interest" description="Disordered" evidence="1">
    <location>
        <begin position="1"/>
        <end position="62"/>
    </location>
</feature>
<dbReference type="EMBL" id="AP022870">
    <property type="protein sequence ID" value="BCB75005.1"/>
    <property type="molecule type" value="Genomic_DNA"/>
</dbReference>
<evidence type="ECO:0000313" key="3">
    <source>
        <dbReference type="EMBL" id="BCB75005.1"/>
    </source>
</evidence>
<keyword evidence="2" id="KW-1133">Transmembrane helix</keyword>
<dbReference type="AlphaFoldDB" id="A0A6F8XMG8"/>
<sequence length="265" mass="27830">MAPGAAASAVPNLDPTPSNQPATPSPSPSLEGQPSRPPPLPPPSFPEQSPPSRLPDPRPSDWSPTGVGKYSYSLDIHGKSVWYTFIACLTTTTTAKKYPQGSERVCSGKKGRFNGNFTMTIEYNPGDRLILDFEHVTGVGTETDDDHDITGATYCKFTGSVHNAKIHCPRPSASPEAYPLPTFAPYGIGANDPNEPVIQLLNLMAWCVSAAAIIGFIISGTNLALQLRRGVSGEAGEYTRALSIVAGACLVAAGAGPVVQILGIT</sequence>
<evidence type="ECO:0000313" key="4">
    <source>
        <dbReference type="Proteomes" id="UP000502508"/>
    </source>
</evidence>
<gene>
    <name evidence="3" type="ORF">Pflav_014150</name>
</gene>
<reference evidence="3 4" key="1">
    <citation type="submission" date="2020-03" db="EMBL/GenBank/DDBJ databases">
        <title>Whole genome shotgun sequence of Phytohabitans flavus NBRC 107702.</title>
        <authorList>
            <person name="Komaki H."/>
            <person name="Tamura T."/>
        </authorList>
    </citation>
    <scope>NUCLEOTIDE SEQUENCE [LARGE SCALE GENOMIC DNA]</scope>
    <source>
        <strain evidence="3 4">NBRC 107702</strain>
    </source>
</reference>